<sequence length="226" mass="23963">MSLPAQPKPPLKRRKLHRSRTPSPPSSKVSLLASAASTPAAPKENVTGAIPVCASCHRAIPTGSTIQCAICSSTTCTVCSRTCTHSASSHPSTPLLTWSPSPSPSLTGSPRRSRSVLSLVNLSNANDSLTLPSPVDLPPLNTLPIVGKRRKVVDEDDRPDALTMVCGGAMKDGLLFSAGDVVDHRYSSQDEFGPGCRRQVCRRCCYEDVPSNTTTCMDCYGSLICP</sequence>
<dbReference type="OrthoDB" id="3240925at2759"/>
<gene>
    <name evidence="2" type="ORF">CPB84DRAFT_1760500</name>
</gene>
<protein>
    <submittedName>
        <fullName evidence="2">Uncharacterized protein</fullName>
    </submittedName>
</protein>
<evidence type="ECO:0000256" key="1">
    <source>
        <dbReference type="SAM" id="MobiDB-lite"/>
    </source>
</evidence>
<feature type="compositionally biased region" description="Basic residues" evidence="1">
    <location>
        <begin position="10"/>
        <end position="20"/>
    </location>
</feature>
<dbReference type="Proteomes" id="UP000724874">
    <property type="component" value="Unassembled WGS sequence"/>
</dbReference>
<comment type="caution">
    <text evidence="2">The sequence shown here is derived from an EMBL/GenBank/DDBJ whole genome shotgun (WGS) entry which is preliminary data.</text>
</comment>
<feature type="region of interest" description="Disordered" evidence="1">
    <location>
        <begin position="87"/>
        <end position="111"/>
    </location>
</feature>
<feature type="region of interest" description="Disordered" evidence="1">
    <location>
        <begin position="1"/>
        <end position="43"/>
    </location>
</feature>
<keyword evidence="3" id="KW-1185">Reference proteome</keyword>
<reference evidence="2" key="1">
    <citation type="submission" date="2020-11" db="EMBL/GenBank/DDBJ databases">
        <authorList>
            <consortium name="DOE Joint Genome Institute"/>
            <person name="Ahrendt S."/>
            <person name="Riley R."/>
            <person name="Andreopoulos W."/>
            <person name="LaButti K."/>
            <person name="Pangilinan J."/>
            <person name="Ruiz-duenas F.J."/>
            <person name="Barrasa J.M."/>
            <person name="Sanchez-Garcia M."/>
            <person name="Camarero S."/>
            <person name="Miyauchi S."/>
            <person name="Serrano A."/>
            <person name="Linde D."/>
            <person name="Babiker R."/>
            <person name="Drula E."/>
            <person name="Ayuso-Fernandez I."/>
            <person name="Pacheco R."/>
            <person name="Padilla G."/>
            <person name="Ferreira P."/>
            <person name="Barriuso J."/>
            <person name="Kellner H."/>
            <person name="Castanera R."/>
            <person name="Alfaro M."/>
            <person name="Ramirez L."/>
            <person name="Pisabarro A.G."/>
            <person name="Kuo A."/>
            <person name="Tritt A."/>
            <person name="Lipzen A."/>
            <person name="He G."/>
            <person name="Yan M."/>
            <person name="Ng V."/>
            <person name="Cullen D."/>
            <person name="Martin F."/>
            <person name="Rosso M.-N."/>
            <person name="Henrissat B."/>
            <person name="Hibbett D."/>
            <person name="Martinez A.T."/>
            <person name="Grigoriev I.V."/>
        </authorList>
    </citation>
    <scope>NUCLEOTIDE SEQUENCE</scope>
    <source>
        <strain evidence="2">AH 44721</strain>
    </source>
</reference>
<proteinExistence type="predicted"/>
<dbReference type="EMBL" id="JADNYJ010000002">
    <property type="protein sequence ID" value="KAF8913159.1"/>
    <property type="molecule type" value="Genomic_DNA"/>
</dbReference>
<name>A0A9P5P1B0_GYMJU</name>
<accession>A0A9P5P1B0</accession>
<dbReference type="AlphaFoldDB" id="A0A9P5P1B0"/>
<evidence type="ECO:0000313" key="3">
    <source>
        <dbReference type="Proteomes" id="UP000724874"/>
    </source>
</evidence>
<feature type="compositionally biased region" description="Low complexity" evidence="1">
    <location>
        <begin position="26"/>
        <end position="42"/>
    </location>
</feature>
<evidence type="ECO:0000313" key="2">
    <source>
        <dbReference type="EMBL" id="KAF8913159.1"/>
    </source>
</evidence>
<organism evidence="2 3">
    <name type="scientific">Gymnopilus junonius</name>
    <name type="common">Spectacular rustgill mushroom</name>
    <name type="synonym">Gymnopilus spectabilis subsp. junonius</name>
    <dbReference type="NCBI Taxonomy" id="109634"/>
    <lineage>
        <taxon>Eukaryota</taxon>
        <taxon>Fungi</taxon>
        <taxon>Dikarya</taxon>
        <taxon>Basidiomycota</taxon>
        <taxon>Agaricomycotina</taxon>
        <taxon>Agaricomycetes</taxon>
        <taxon>Agaricomycetidae</taxon>
        <taxon>Agaricales</taxon>
        <taxon>Agaricineae</taxon>
        <taxon>Hymenogastraceae</taxon>
        <taxon>Gymnopilus</taxon>
    </lineage>
</organism>